<dbReference type="RefSeq" id="WP_132241426.1">
    <property type="nucleotide sequence ID" value="NZ_SLZU01000001.1"/>
</dbReference>
<feature type="transmembrane region" description="Helical" evidence="4">
    <location>
        <begin position="16"/>
        <end position="35"/>
    </location>
</feature>
<evidence type="ECO:0000256" key="3">
    <source>
        <dbReference type="ARBA" id="ARBA00023136"/>
    </source>
</evidence>
<dbReference type="InterPro" id="IPR020846">
    <property type="entry name" value="MFS_dom"/>
</dbReference>
<name>A0A4R3JP72_9RHOB</name>
<feature type="domain" description="Major facilitator superfamily (MFS) profile" evidence="5">
    <location>
        <begin position="1"/>
        <end position="394"/>
    </location>
</feature>
<feature type="transmembrane region" description="Helical" evidence="4">
    <location>
        <begin position="55"/>
        <end position="75"/>
    </location>
</feature>
<dbReference type="Gene3D" id="1.20.1250.20">
    <property type="entry name" value="MFS general substrate transporter like domains"/>
    <property type="match status" value="2"/>
</dbReference>
<dbReference type="EMBL" id="SLZU01000001">
    <property type="protein sequence ID" value="TCS67392.1"/>
    <property type="molecule type" value="Genomic_DNA"/>
</dbReference>
<evidence type="ECO:0000313" key="6">
    <source>
        <dbReference type="EMBL" id="TCS67392.1"/>
    </source>
</evidence>
<feature type="transmembrane region" description="Helical" evidence="4">
    <location>
        <begin position="107"/>
        <end position="129"/>
    </location>
</feature>
<feature type="transmembrane region" description="Helical" evidence="4">
    <location>
        <begin position="253"/>
        <end position="273"/>
    </location>
</feature>
<dbReference type="InterPro" id="IPR010645">
    <property type="entry name" value="MFS_4"/>
</dbReference>
<sequence>MHIETESATRPRLDPALLSLGLGPAVALGMGRFGYGMLLPSMQADLGWSYVQSGLINTANAIGYLGGALLTSAVLRRMSPASAFGAGLAVVVFSLLLTVLVRDFTVLLALRLLAGLAGGVVFVSGGVLVSGAEAARHRRGFYLGAYYAGAGSGLLLAGLALPQIMALDFPQSWPWGWAAMGALSAPLAIFAAIQARRIDPHPQGDTGGRRFDLRSNAGILAGYMLYGTGSIGYMTFVTAWLSNGADEGWRVSVFWTTFALAALLAPWLWQGLLDRWRAGWAFLALVGLNGMGSLLPLLPFGLVAVLSSALVCGATFFAIVAVTTMHVRRAAGAADRARAIGLFAVIFGLGQAIGPVLTGAVADVTGQLGAGLLLSGVLIVGGALLGARARTQEAKQT</sequence>
<evidence type="ECO:0000259" key="5">
    <source>
        <dbReference type="PROSITE" id="PS50850"/>
    </source>
</evidence>
<dbReference type="SUPFAM" id="SSF103473">
    <property type="entry name" value="MFS general substrate transporter"/>
    <property type="match status" value="1"/>
</dbReference>
<dbReference type="PANTHER" id="PTHR23537:SF1">
    <property type="entry name" value="SUGAR TRANSPORTER"/>
    <property type="match status" value="1"/>
</dbReference>
<keyword evidence="3 4" id="KW-0472">Membrane</keyword>
<comment type="caution">
    <text evidence="6">The sequence shown here is derived from an EMBL/GenBank/DDBJ whole genome shotgun (WGS) entry which is preliminary data.</text>
</comment>
<dbReference type="PANTHER" id="PTHR23537">
    <property type="match status" value="1"/>
</dbReference>
<dbReference type="PROSITE" id="PS50850">
    <property type="entry name" value="MFS"/>
    <property type="match status" value="1"/>
</dbReference>
<organism evidence="6 7">
    <name type="scientific">Primorskyibacter sedentarius</name>
    <dbReference type="NCBI Taxonomy" id="745311"/>
    <lineage>
        <taxon>Bacteria</taxon>
        <taxon>Pseudomonadati</taxon>
        <taxon>Pseudomonadota</taxon>
        <taxon>Alphaproteobacteria</taxon>
        <taxon>Rhodobacterales</taxon>
        <taxon>Roseobacteraceae</taxon>
        <taxon>Primorskyibacter</taxon>
    </lineage>
</organism>
<feature type="transmembrane region" description="Helical" evidence="4">
    <location>
        <begin position="368"/>
        <end position="387"/>
    </location>
</feature>
<dbReference type="Pfam" id="PF06779">
    <property type="entry name" value="MFS_4"/>
    <property type="match status" value="1"/>
</dbReference>
<dbReference type="GO" id="GO:0022857">
    <property type="term" value="F:transmembrane transporter activity"/>
    <property type="evidence" value="ECO:0007669"/>
    <property type="project" value="InterPro"/>
</dbReference>
<feature type="transmembrane region" description="Helical" evidence="4">
    <location>
        <begin position="141"/>
        <end position="161"/>
    </location>
</feature>
<dbReference type="Proteomes" id="UP000295696">
    <property type="component" value="Unassembled WGS sequence"/>
</dbReference>
<protein>
    <submittedName>
        <fullName evidence="6">Putative MFS family arabinose efflux permease</fullName>
    </submittedName>
</protein>
<proteinExistence type="predicted"/>
<evidence type="ECO:0000256" key="1">
    <source>
        <dbReference type="ARBA" id="ARBA00022692"/>
    </source>
</evidence>
<dbReference type="GO" id="GO:0005886">
    <property type="term" value="C:plasma membrane"/>
    <property type="evidence" value="ECO:0007669"/>
    <property type="project" value="TreeGrafter"/>
</dbReference>
<feature type="transmembrane region" description="Helical" evidence="4">
    <location>
        <begin position="219"/>
        <end position="241"/>
    </location>
</feature>
<keyword evidence="2 4" id="KW-1133">Transmembrane helix</keyword>
<gene>
    <name evidence="6" type="ORF">EDD52_101492</name>
</gene>
<feature type="transmembrane region" description="Helical" evidence="4">
    <location>
        <begin position="173"/>
        <end position="193"/>
    </location>
</feature>
<feature type="transmembrane region" description="Helical" evidence="4">
    <location>
        <begin position="280"/>
        <end position="298"/>
    </location>
</feature>
<accession>A0A4R3JP72</accession>
<feature type="transmembrane region" description="Helical" evidence="4">
    <location>
        <begin position="82"/>
        <end position="101"/>
    </location>
</feature>
<dbReference type="InterPro" id="IPR036259">
    <property type="entry name" value="MFS_trans_sf"/>
</dbReference>
<evidence type="ECO:0000313" key="7">
    <source>
        <dbReference type="Proteomes" id="UP000295696"/>
    </source>
</evidence>
<evidence type="ECO:0000256" key="2">
    <source>
        <dbReference type="ARBA" id="ARBA00022989"/>
    </source>
</evidence>
<reference evidence="6 7" key="1">
    <citation type="submission" date="2019-03" db="EMBL/GenBank/DDBJ databases">
        <title>Genomic Encyclopedia of Type Strains, Phase IV (KMG-IV): sequencing the most valuable type-strain genomes for metagenomic binning, comparative biology and taxonomic classification.</title>
        <authorList>
            <person name="Goeker M."/>
        </authorList>
    </citation>
    <scope>NUCLEOTIDE SEQUENCE [LARGE SCALE GENOMIC DNA]</scope>
    <source>
        <strain evidence="6 7">DSM 104836</strain>
    </source>
</reference>
<feature type="transmembrane region" description="Helical" evidence="4">
    <location>
        <begin position="304"/>
        <end position="327"/>
    </location>
</feature>
<keyword evidence="1 4" id="KW-0812">Transmembrane</keyword>
<keyword evidence="7" id="KW-1185">Reference proteome</keyword>
<evidence type="ECO:0000256" key="4">
    <source>
        <dbReference type="SAM" id="Phobius"/>
    </source>
</evidence>
<dbReference type="AlphaFoldDB" id="A0A4R3JP72"/>
<feature type="transmembrane region" description="Helical" evidence="4">
    <location>
        <begin position="339"/>
        <end position="362"/>
    </location>
</feature>
<dbReference type="OrthoDB" id="9797953at2"/>